<dbReference type="InterPro" id="IPR011990">
    <property type="entry name" value="TPR-like_helical_dom_sf"/>
</dbReference>
<dbReference type="Pfam" id="PF00196">
    <property type="entry name" value="GerE"/>
    <property type="match status" value="1"/>
</dbReference>
<dbReference type="Gene3D" id="1.25.40.10">
    <property type="entry name" value="Tetratricopeptide repeat domain"/>
    <property type="match status" value="1"/>
</dbReference>
<dbReference type="InterPro" id="IPR041664">
    <property type="entry name" value="AAA_16"/>
</dbReference>
<dbReference type="AlphaFoldDB" id="A0A6J7RDV5"/>
<dbReference type="InterPro" id="IPR027417">
    <property type="entry name" value="P-loop_NTPase"/>
</dbReference>
<dbReference type="CDD" id="cd06170">
    <property type="entry name" value="LuxR_C_like"/>
    <property type="match status" value="1"/>
</dbReference>
<dbReference type="PROSITE" id="PS00622">
    <property type="entry name" value="HTH_LUXR_1"/>
    <property type="match status" value="1"/>
</dbReference>
<dbReference type="GO" id="GO:0004016">
    <property type="term" value="F:adenylate cyclase activity"/>
    <property type="evidence" value="ECO:0007669"/>
    <property type="project" value="TreeGrafter"/>
</dbReference>
<dbReference type="EMBL" id="CAFBPS010000033">
    <property type="protein sequence ID" value="CAB5026851.1"/>
    <property type="molecule type" value="Genomic_DNA"/>
</dbReference>
<dbReference type="InterPro" id="IPR036388">
    <property type="entry name" value="WH-like_DNA-bd_sf"/>
</dbReference>
<protein>
    <submittedName>
        <fullName evidence="7">Unannotated protein</fullName>
    </submittedName>
</protein>
<dbReference type="GO" id="GO:0003677">
    <property type="term" value="F:DNA binding"/>
    <property type="evidence" value="ECO:0007669"/>
    <property type="project" value="InterPro"/>
</dbReference>
<proteinExistence type="predicted"/>
<gene>
    <name evidence="4" type="ORF">UFOPK2658_01098</name>
    <name evidence="5" type="ORF">UFOPK2880_00533</name>
    <name evidence="6" type="ORF">UFOPK3004_01020</name>
    <name evidence="7" type="ORF">UFOPK4134_00635</name>
</gene>
<dbReference type="PANTHER" id="PTHR16305">
    <property type="entry name" value="TESTICULAR SOLUBLE ADENYLYL CYCLASE"/>
    <property type="match status" value="1"/>
</dbReference>
<reference evidence="7" key="1">
    <citation type="submission" date="2020-05" db="EMBL/GenBank/DDBJ databases">
        <authorList>
            <person name="Chiriac C."/>
            <person name="Salcher M."/>
            <person name="Ghai R."/>
            <person name="Kavagutti S V."/>
        </authorList>
    </citation>
    <scope>NUCLEOTIDE SEQUENCE</scope>
</reference>
<dbReference type="GO" id="GO:0006355">
    <property type="term" value="P:regulation of DNA-templated transcription"/>
    <property type="evidence" value="ECO:0007669"/>
    <property type="project" value="InterPro"/>
</dbReference>
<evidence type="ECO:0000313" key="5">
    <source>
        <dbReference type="EMBL" id="CAB4766437.1"/>
    </source>
</evidence>
<dbReference type="InterPro" id="IPR000792">
    <property type="entry name" value="Tscrpt_reg_LuxR_C"/>
</dbReference>
<dbReference type="GO" id="GO:0005524">
    <property type="term" value="F:ATP binding"/>
    <property type="evidence" value="ECO:0007669"/>
    <property type="project" value="UniProtKB-KW"/>
</dbReference>
<name>A0A6J7RDV5_9ZZZZ</name>
<dbReference type="SMART" id="SM00421">
    <property type="entry name" value="HTH_LUXR"/>
    <property type="match status" value="1"/>
</dbReference>
<dbReference type="SUPFAM" id="SSF46894">
    <property type="entry name" value="C-terminal effector domain of the bipartite response regulators"/>
    <property type="match status" value="1"/>
</dbReference>
<keyword evidence="2" id="KW-0067">ATP-binding</keyword>
<evidence type="ECO:0000313" key="7">
    <source>
        <dbReference type="EMBL" id="CAB5026851.1"/>
    </source>
</evidence>
<evidence type="ECO:0000256" key="1">
    <source>
        <dbReference type="ARBA" id="ARBA00022741"/>
    </source>
</evidence>
<dbReference type="InterPro" id="IPR016032">
    <property type="entry name" value="Sig_transdc_resp-reg_C-effctor"/>
</dbReference>
<feature type="domain" description="HTH luxR-type" evidence="3">
    <location>
        <begin position="876"/>
        <end position="940"/>
    </location>
</feature>
<organism evidence="7">
    <name type="scientific">freshwater metagenome</name>
    <dbReference type="NCBI Taxonomy" id="449393"/>
    <lineage>
        <taxon>unclassified sequences</taxon>
        <taxon>metagenomes</taxon>
        <taxon>ecological metagenomes</taxon>
    </lineage>
</organism>
<dbReference type="Gene3D" id="1.10.10.10">
    <property type="entry name" value="Winged helix-like DNA-binding domain superfamily/Winged helix DNA-binding domain"/>
    <property type="match status" value="1"/>
</dbReference>
<accession>A0A6J7RDV5</accession>
<dbReference type="PROSITE" id="PS50043">
    <property type="entry name" value="HTH_LUXR_2"/>
    <property type="match status" value="1"/>
</dbReference>
<dbReference type="Pfam" id="PF13191">
    <property type="entry name" value="AAA_16"/>
    <property type="match status" value="1"/>
</dbReference>
<dbReference type="PANTHER" id="PTHR16305:SF28">
    <property type="entry name" value="GUANYLATE CYCLASE DOMAIN-CONTAINING PROTEIN"/>
    <property type="match status" value="1"/>
</dbReference>
<dbReference type="EMBL" id="CAFAAL010000086">
    <property type="protein sequence ID" value="CAB4807450.1"/>
    <property type="molecule type" value="Genomic_DNA"/>
</dbReference>
<dbReference type="GO" id="GO:0005737">
    <property type="term" value="C:cytoplasm"/>
    <property type="evidence" value="ECO:0007669"/>
    <property type="project" value="TreeGrafter"/>
</dbReference>
<evidence type="ECO:0000313" key="6">
    <source>
        <dbReference type="EMBL" id="CAB4807450.1"/>
    </source>
</evidence>
<dbReference type="Gene3D" id="3.40.50.300">
    <property type="entry name" value="P-loop containing nucleotide triphosphate hydrolases"/>
    <property type="match status" value="1"/>
</dbReference>
<dbReference type="SUPFAM" id="SSF52540">
    <property type="entry name" value="P-loop containing nucleoside triphosphate hydrolases"/>
    <property type="match status" value="1"/>
</dbReference>
<evidence type="ECO:0000259" key="3">
    <source>
        <dbReference type="PROSITE" id="PS50043"/>
    </source>
</evidence>
<keyword evidence="1" id="KW-0547">Nucleotide-binding</keyword>
<dbReference type="PRINTS" id="PR00038">
    <property type="entry name" value="HTHLUXR"/>
</dbReference>
<dbReference type="EMBL" id="CAEZZP010000021">
    <property type="protein sequence ID" value="CAB4766437.1"/>
    <property type="molecule type" value="Genomic_DNA"/>
</dbReference>
<sequence length="946" mass="103634">MTSARRPPTAPLLTPQMVGRDHEIARILDVFKQVEAGQASSIVIRGAGGIGKSRLAEVVLERTESMGAICLKGRASRFDRGIPYSLVNEFLQPLHIESELITQSSRDLKTLLEKTSGMTTKKSGAREPQDVLGLATSILRELARLSPIVISCDDIHLADADSVALFAMLSRQLSHSRVLFIATLRNQAEYQNQDIAHMIEQFQIDDHNQVVDLRSLGRSEIRSMIKGMLSTSPNEDLVSIVETASNGNPFFAIESTRLLLNSHRIDLSGSVARLVDDAQLPHPETAIIHRFFEIGSTDTSVARVLSVFRRISLRLLPLIANLSNLSQNEVAASFDRLVIAQILIPLGKHEFQFAHSILRDALYDDIGPAEQRRFHRSIADLLMDDRRRGLVVDIAELATHMVESSDAGDDDCIQILAEAGHAAGNTAPLVAAQWFGQAASLVQEGTQQWAELLALQARWLFIASRPAESASIAMQALKVLEAGPSRSRTLADTVNCLYISGKLNSAISIIDEEEQSGREVSVSLLAQRSHFLTNTGRISESSFAHVPPGASIPISELSVVLSHDLLNSRLLVDHSVAEGHARSLQEIKNGANVRAKQAISGTLALAYNSLGDISASLAEIQEFEVLNENKHTLSIGCQIEVAKTSLLANTGKWDEAIALADDVLWYMDHYRTNISEGLIKAVIADLLLERGDIRQARELLSSVNPPIQTMQFVLANSFDKATIRSGNYKEARQSLEDRVTKSLQSGFGDSMIGALDLLVEVCLLDNDSSAAQKWAGEAEALARVSHSILRKIVALLCRAEAFESVDAALQAIEIGKRHGLMLYLGRAHLIAGRFSDEPQVHLHAAFQIFEQLQAVPFKQKTAQHMRSRGITAPRKHIDSDSGLTESETSIAGLVAQGFSNKEIANALHYSIKTVEVYLTRIYQKTNCRSRLDLARAISNGEVKIDV</sequence>
<evidence type="ECO:0000313" key="4">
    <source>
        <dbReference type="EMBL" id="CAB4721986.1"/>
    </source>
</evidence>
<dbReference type="EMBL" id="CAEZYH010000044">
    <property type="protein sequence ID" value="CAB4721986.1"/>
    <property type="molecule type" value="Genomic_DNA"/>
</dbReference>
<evidence type="ECO:0000256" key="2">
    <source>
        <dbReference type="ARBA" id="ARBA00022840"/>
    </source>
</evidence>